<keyword evidence="1" id="KW-0732">Signal</keyword>
<feature type="signal peptide" evidence="1">
    <location>
        <begin position="1"/>
        <end position="21"/>
    </location>
</feature>
<evidence type="ECO:0000259" key="2">
    <source>
        <dbReference type="Pfam" id="PF11622"/>
    </source>
</evidence>
<evidence type="ECO:0000313" key="3">
    <source>
        <dbReference type="EMBL" id="OAT19259.1"/>
    </source>
</evidence>
<sequence length="187" mass="20154">MTKSYLRILLVSSLVSLSACAQQTEVHQMKSEVGSLNKEMTKLTDQTIKLTQQNALNAKSTTGVYLLPGSKTPARLNSQLGNLQMSLSSMTPEANGSRMMLVIKGESNDPLPAFTGKVEWGQIQGTTDNYQEVNVQSQQFSAPASVLAPSDVSIPLLLSGLSPEQLGFVRIHDIQPVDPSQALPAQQ</sequence>
<dbReference type="Gene3D" id="2.60.40.1620">
    <property type="entry name" value="Lipoprotein YajI-like"/>
    <property type="match status" value="1"/>
</dbReference>
<comment type="caution">
    <text evidence="3">The sequence shown here is derived from an EMBL/GenBank/DDBJ whole genome shotgun (WGS) entry which is preliminary data.</text>
</comment>
<gene>
    <name evidence="3" type="ORF">M977_03082</name>
</gene>
<dbReference type="Pfam" id="PF11622">
    <property type="entry name" value="DUF3251"/>
    <property type="match status" value="1"/>
</dbReference>
<evidence type="ECO:0000256" key="1">
    <source>
        <dbReference type="SAM" id="SignalP"/>
    </source>
</evidence>
<name>A0A1B7HUB0_9ENTR</name>
<reference evidence="3 4" key="1">
    <citation type="submission" date="2016-04" db="EMBL/GenBank/DDBJ databases">
        <title>ATOL: Assembling a taxonomically balanced genome-scale reconstruction of the evolutionary history of the Enterobacteriaceae.</title>
        <authorList>
            <person name="Plunkett G.III."/>
            <person name="Neeno-Eckwall E.C."/>
            <person name="Glasner J.D."/>
            <person name="Perna N.T."/>
        </authorList>
    </citation>
    <scope>NUCLEOTIDE SEQUENCE [LARGE SCALE GENOMIC DNA]</scope>
    <source>
        <strain evidence="3 4">ATCC 51604</strain>
    </source>
</reference>
<proteinExistence type="predicted"/>
<accession>A0A1B7HUB0</accession>
<dbReference type="RefSeq" id="WP_064516596.1">
    <property type="nucleotide sequence ID" value="NZ_LXEP01000029.1"/>
</dbReference>
<protein>
    <submittedName>
        <fullName evidence="3">Putative lipoprotein</fullName>
    </submittedName>
</protein>
<feature type="chain" id="PRO_5008593303" evidence="1">
    <location>
        <begin position="22"/>
        <end position="187"/>
    </location>
</feature>
<dbReference type="InterPro" id="IPR037125">
    <property type="entry name" value="YajI-like_sf"/>
</dbReference>
<dbReference type="Proteomes" id="UP000078504">
    <property type="component" value="Unassembled WGS sequence"/>
</dbReference>
<evidence type="ECO:0000313" key="4">
    <source>
        <dbReference type="Proteomes" id="UP000078504"/>
    </source>
</evidence>
<dbReference type="NCBIfam" id="NF008575">
    <property type="entry name" value="PRK11530.1"/>
    <property type="match status" value="1"/>
</dbReference>
<organism evidence="3 4">
    <name type="scientific">Buttiauxella gaviniae ATCC 51604</name>
    <dbReference type="NCBI Taxonomy" id="1354253"/>
    <lineage>
        <taxon>Bacteria</taxon>
        <taxon>Pseudomonadati</taxon>
        <taxon>Pseudomonadota</taxon>
        <taxon>Gammaproteobacteria</taxon>
        <taxon>Enterobacterales</taxon>
        <taxon>Enterobacteriaceae</taxon>
        <taxon>Buttiauxella</taxon>
    </lineage>
</organism>
<dbReference type="PATRIC" id="fig|1354253.4.peg.3132"/>
<keyword evidence="3" id="KW-0449">Lipoprotein</keyword>
<dbReference type="PROSITE" id="PS51257">
    <property type="entry name" value="PROKAR_LIPOPROTEIN"/>
    <property type="match status" value="1"/>
</dbReference>
<dbReference type="InterPro" id="IPR021658">
    <property type="entry name" value="DUF3251"/>
</dbReference>
<feature type="domain" description="DUF3251" evidence="2">
    <location>
        <begin position="20"/>
        <end position="176"/>
    </location>
</feature>
<dbReference type="AlphaFoldDB" id="A0A1B7HUB0"/>
<dbReference type="EMBL" id="LXEP01000029">
    <property type="protein sequence ID" value="OAT19259.1"/>
    <property type="molecule type" value="Genomic_DNA"/>
</dbReference>